<evidence type="ECO:0000313" key="2">
    <source>
        <dbReference type="EMBL" id="RHZ94508.1"/>
    </source>
</evidence>
<accession>A0AAX1UK68</accession>
<evidence type="ECO:0000313" key="3">
    <source>
        <dbReference type="Proteomes" id="UP000266305"/>
    </source>
</evidence>
<dbReference type="EMBL" id="QWGP01000012">
    <property type="protein sequence ID" value="RHZ94508.1"/>
    <property type="molecule type" value="Genomic_DNA"/>
</dbReference>
<dbReference type="Pfam" id="PF00903">
    <property type="entry name" value="Glyoxalase"/>
    <property type="match status" value="2"/>
</dbReference>
<dbReference type="CDD" id="cd08347">
    <property type="entry name" value="PcpA_C_like"/>
    <property type="match status" value="1"/>
</dbReference>
<proteinExistence type="predicted"/>
<comment type="caution">
    <text evidence="2">The sequence shown here is derived from an EMBL/GenBank/DDBJ whole genome shotgun (WGS) entry which is preliminary data.</text>
</comment>
<organism evidence="2 3">
    <name type="scientific">Cereibacter sphaeroides</name>
    <name type="common">Rhodobacter sphaeroides</name>
    <dbReference type="NCBI Taxonomy" id="1063"/>
    <lineage>
        <taxon>Bacteria</taxon>
        <taxon>Pseudomonadati</taxon>
        <taxon>Pseudomonadota</taxon>
        <taxon>Alphaproteobacteria</taxon>
        <taxon>Rhodobacterales</taxon>
        <taxon>Paracoccaceae</taxon>
        <taxon>Cereibacter</taxon>
    </lineage>
</organism>
<dbReference type="InterPro" id="IPR029068">
    <property type="entry name" value="Glyas_Bleomycin-R_OHBP_Dase"/>
</dbReference>
<dbReference type="InterPro" id="IPR052537">
    <property type="entry name" value="Extradiol_RC_dioxygenase"/>
</dbReference>
<evidence type="ECO:0000259" key="1">
    <source>
        <dbReference type="PROSITE" id="PS51819"/>
    </source>
</evidence>
<dbReference type="Gene3D" id="3.10.180.10">
    <property type="entry name" value="2,3-Dihydroxybiphenyl 1,2-Dioxygenase, domain 1"/>
    <property type="match status" value="2"/>
</dbReference>
<keyword evidence="2" id="KW-0560">Oxidoreductase</keyword>
<dbReference type="PANTHER" id="PTHR36110:SF2">
    <property type="entry name" value="RING-CLEAVING DIOXYGENASE MHQE-RELATED"/>
    <property type="match status" value="1"/>
</dbReference>
<dbReference type="PROSITE" id="PS51819">
    <property type="entry name" value="VOC"/>
    <property type="match status" value="2"/>
</dbReference>
<dbReference type="InterPro" id="IPR037523">
    <property type="entry name" value="VOC_core"/>
</dbReference>
<feature type="domain" description="VOC" evidence="1">
    <location>
        <begin position="151"/>
        <end position="270"/>
    </location>
</feature>
<dbReference type="RefSeq" id="WP_119000323.1">
    <property type="nucleotide sequence ID" value="NZ_QWGP01000012.1"/>
</dbReference>
<keyword evidence="2" id="KW-0223">Dioxygenase</keyword>
<sequence>MTQGLHHVTAISGPARRNLDFYSRTLGLRLVKKTVNFDDPGSYHLYYGNDAAGPGSLLTFFPWEHAAPGRAGIGETQETRFRVPEAAIGFWTHRLIAEAVPHEAPVRLFGETVLAFRDPDGMRLALVGVPGIEGEPAAGTDAIPAEAAIRGLHGVSLLLREAGATGAILTDVLGFTEAGREGTVLRYRSGSGIGGLVDIREAGEFLPGRMGAGSVHHIAFRAADDAEQAAMRTRLAETHGLRTTEQQDRNYFRSLYFREPGGVLFEIATDGPGFTVDEPLADLGRALKLPAQYERHRQEIEARLPALTD</sequence>
<dbReference type="AlphaFoldDB" id="A0AAX1UK68"/>
<dbReference type="InterPro" id="IPR004360">
    <property type="entry name" value="Glyas_Fos-R_dOase_dom"/>
</dbReference>
<dbReference type="Proteomes" id="UP000266305">
    <property type="component" value="Unassembled WGS sequence"/>
</dbReference>
<feature type="domain" description="VOC" evidence="1">
    <location>
        <begin position="4"/>
        <end position="129"/>
    </location>
</feature>
<reference evidence="2 3" key="1">
    <citation type="submission" date="2018-08" db="EMBL/GenBank/DDBJ databases">
        <title>Draft genome sequence of Rhodobacter sphaeroides FY.</title>
        <authorList>
            <person name="Rayyan A."/>
            <person name="Meyer T.E."/>
            <person name="Kyndt J.A."/>
        </authorList>
    </citation>
    <scope>NUCLEOTIDE SEQUENCE [LARGE SCALE GENOMIC DNA]</scope>
    <source>
        <strain evidence="2 3">FY</strain>
    </source>
</reference>
<dbReference type="SUPFAM" id="SSF54593">
    <property type="entry name" value="Glyoxalase/Bleomycin resistance protein/Dihydroxybiphenyl dioxygenase"/>
    <property type="match status" value="1"/>
</dbReference>
<gene>
    <name evidence="2" type="ORF">D1114_12230</name>
</gene>
<name>A0AAX1UK68_CERSP</name>
<dbReference type="PANTHER" id="PTHR36110">
    <property type="entry name" value="RING-CLEAVING DIOXYGENASE MHQE-RELATED"/>
    <property type="match status" value="1"/>
</dbReference>
<protein>
    <submittedName>
        <fullName evidence="2">Ring-cleaving dioxygenase</fullName>
    </submittedName>
</protein>
<dbReference type="GO" id="GO:0051213">
    <property type="term" value="F:dioxygenase activity"/>
    <property type="evidence" value="ECO:0007669"/>
    <property type="project" value="UniProtKB-KW"/>
</dbReference>